<dbReference type="PANTHER" id="PTHR23431">
    <property type="entry name" value="DNA-DIRECTED RNA POLYMERASES I, II, AND III SUBUNIT RPABC5 FAMILY MEMBER"/>
    <property type="match status" value="1"/>
</dbReference>
<dbReference type="Pfam" id="PF01194">
    <property type="entry name" value="RNA_pol_N"/>
    <property type="match status" value="1"/>
</dbReference>
<dbReference type="GO" id="GO:0005665">
    <property type="term" value="C:RNA polymerase II, core complex"/>
    <property type="evidence" value="ECO:0007669"/>
    <property type="project" value="TreeGrafter"/>
</dbReference>
<proteinExistence type="inferred from homology"/>
<dbReference type="Gene3D" id="1.10.10.60">
    <property type="entry name" value="Homeodomain-like"/>
    <property type="match status" value="1"/>
</dbReference>
<keyword evidence="4" id="KW-0240">DNA-directed RNA polymerase</keyword>
<dbReference type="GO" id="GO:0005736">
    <property type="term" value="C:RNA polymerase I complex"/>
    <property type="evidence" value="ECO:0007669"/>
    <property type="project" value="TreeGrafter"/>
</dbReference>
<dbReference type="PROSITE" id="PS01112">
    <property type="entry name" value="RNA_POL_N_8KD"/>
    <property type="match status" value="1"/>
</dbReference>
<dbReference type="PANTHER" id="PTHR23431:SF3">
    <property type="entry name" value="DNA-DIRECTED RNA POLYMERASES I, II, AND III SUBUNIT RPABC5"/>
    <property type="match status" value="1"/>
</dbReference>
<dbReference type="SUPFAM" id="SSF46924">
    <property type="entry name" value="RNA polymerase subunit RPB10"/>
    <property type="match status" value="1"/>
</dbReference>
<gene>
    <name evidence="10" type="ORF">CGOC_LOCUS3587</name>
</gene>
<comment type="subcellular location">
    <subcellularLocation>
        <location evidence="1">Nucleus</location>
    </subcellularLocation>
</comment>
<evidence type="ECO:0000256" key="6">
    <source>
        <dbReference type="ARBA" id="ARBA00022833"/>
    </source>
</evidence>
<dbReference type="OrthoDB" id="10258858at2759"/>
<evidence type="ECO:0000256" key="8">
    <source>
        <dbReference type="ARBA" id="ARBA00025720"/>
    </source>
</evidence>
<dbReference type="InterPro" id="IPR020789">
    <property type="entry name" value="RNA_pol_suN_Zn-BS"/>
</dbReference>
<comment type="subunit">
    <text evidence="2">Component of the RNA polymerase I (Pol I), RNA polymerase II (Pol II) and RNA polymerase III (Pol III) complexes consisting of at least 13, 12 and 17 subunits, respectively.</text>
</comment>
<comment type="similarity">
    <text evidence="8">Belongs to the archaeal Rpo10/eukaryotic RPB10 RNA polymerase subunit family.</text>
</comment>
<accession>A0A3P6RNF7</accession>
<sequence>MIIPIRCFTCGKVIGNKWEAYLVSHPFTGDALDALNLRRYCCRRILLSHVDMIEKLLNYHPLEK</sequence>
<dbReference type="AlphaFoldDB" id="A0A3P6RNF7"/>
<evidence type="ECO:0000256" key="3">
    <source>
        <dbReference type="ARBA" id="ARBA00020813"/>
    </source>
</evidence>
<dbReference type="GO" id="GO:0005666">
    <property type="term" value="C:RNA polymerase III complex"/>
    <property type="evidence" value="ECO:0007669"/>
    <property type="project" value="TreeGrafter"/>
</dbReference>
<dbReference type="Proteomes" id="UP000271889">
    <property type="component" value="Unassembled WGS sequence"/>
</dbReference>
<dbReference type="GO" id="GO:0003677">
    <property type="term" value="F:DNA binding"/>
    <property type="evidence" value="ECO:0007669"/>
    <property type="project" value="InterPro"/>
</dbReference>
<evidence type="ECO:0000256" key="2">
    <source>
        <dbReference type="ARBA" id="ARBA00011285"/>
    </source>
</evidence>
<keyword evidence="7" id="KW-0804">Transcription</keyword>
<keyword evidence="11" id="KW-1185">Reference proteome</keyword>
<dbReference type="InterPro" id="IPR000268">
    <property type="entry name" value="RPABC5/Rpb10"/>
</dbReference>
<dbReference type="GO" id="GO:0042797">
    <property type="term" value="P:tRNA transcription by RNA polymerase III"/>
    <property type="evidence" value="ECO:0007669"/>
    <property type="project" value="TreeGrafter"/>
</dbReference>
<dbReference type="GO" id="GO:0008270">
    <property type="term" value="F:zinc ion binding"/>
    <property type="evidence" value="ECO:0007669"/>
    <property type="project" value="InterPro"/>
</dbReference>
<evidence type="ECO:0000256" key="5">
    <source>
        <dbReference type="ARBA" id="ARBA00022723"/>
    </source>
</evidence>
<evidence type="ECO:0000256" key="4">
    <source>
        <dbReference type="ARBA" id="ARBA00022478"/>
    </source>
</evidence>
<protein>
    <recommendedName>
        <fullName evidence="3">DNA-directed RNA polymerases I, II, and III subunit RPABC5</fullName>
    </recommendedName>
</protein>
<reference evidence="10 11" key="1">
    <citation type="submission" date="2018-11" db="EMBL/GenBank/DDBJ databases">
        <authorList>
            <consortium name="Pathogen Informatics"/>
        </authorList>
    </citation>
    <scope>NUCLEOTIDE SEQUENCE [LARGE SCALE GENOMIC DNA]</scope>
</reference>
<dbReference type="FunFam" id="1.10.10.60:FF:000024">
    <property type="entry name" value="DNA-directed RNA polymerases I, II, and III subunit"/>
    <property type="match status" value="1"/>
</dbReference>
<keyword evidence="5" id="KW-0479">Metal-binding</keyword>
<dbReference type="PIRSF" id="PIRSF005653">
    <property type="entry name" value="RNA_pol_N/8_sub"/>
    <property type="match status" value="1"/>
</dbReference>
<evidence type="ECO:0000313" key="11">
    <source>
        <dbReference type="Proteomes" id="UP000271889"/>
    </source>
</evidence>
<evidence type="ECO:0000256" key="9">
    <source>
        <dbReference type="ARBA" id="ARBA00059044"/>
    </source>
</evidence>
<name>A0A3P6RNF7_CYLGO</name>
<comment type="function">
    <text evidence="9">DNA-dependent RNA polymerase catalyzes the transcription of DNA into RNA using the four ribonucleoside triphosphates as substrates. Common component of RNA polymerases I, II and III which synthesize ribosomal RNA precursors, mRNA precursors and many functional non-coding RNAs, and a small RNAs, such as 5S rRNA and tRNAs, respectively. Pol II is the central component of the basal RNA polymerase II transcription machinery. Pols are composed of mobile elements that move relative to each other. In Pol II, RBP10 is part of the core element with the central large cleft.</text>
</comment>
<evidence type="ECO:0000313" key="10">
    <source>
        <dbReference type="EMBL" id="VDK56270.1"/>
    </source>
</evidence>
<dbReference type="GO" id="GO:0006366">
    <property type="term" value="P:transcription by RNA polymerase II"/>
    <property type="evidence" value="ECO:0007669"/>
    <property type="project" value="TreeGrafter"/>
</dbReference>
<dbReference type="GO" id="GO:0003899">
    <property type="term" value="F:DNA-directed RNA polymerase activity"/>
    <property type="evidence" value="ECO:0007669"/>
    <property type="project" value="InterPro"/>
</dbReference>
<evidence type="ECO:0000256" key="7">
    <source>
        <dbReference type="ARBA" id="ARBA00023163"/>
    </source>
</evidence>
<organism evidence="10 11">
    <name type="scientific">Cylicostephanus goldi</name>
    <name type="common">Nematode worm</name>
    <dbReference type="NCBI Taxonomy" id="71465"/>
    <lineage>
        <taxon>Eukaryota</taxon>
        <taxon>Metazoa</taxon>
        <taxon>Ecdysozoa</taxon>
        <taxon>Nematoda</taxon>
        <taxon>Chromadorea</taxon>
        <taxon>Rhabditida</taxon>
        <taxon>Rhabditina</taxon>
        <taxon>Rhabditomorpha</taxon>
        <taxon>Strongyloidea</taxon>
        <taxon>Strongylidae</taxon>
        <taxon>Cylicostephanus</taxon>
    </lineage>
</organism>
<dbReference type="InterPro" id="IPR023580">
    <property type="entry name" value="RNA_pol_su_RPB10"/>
</dbReference>
<dbReference type="EMBL" id="UYRV01009149">
    <property type="protein sequence ID" value="VDK56270.1"/>
    <property type="molecule type" value="Genomic_DNA"/>
</dbReference>
<keyword evidence="6" id="KW-0862">Zinc</keyword>
<evidence type="ECO:0000256" key="1">
    <source>
        <dbReference type="ARBA" id="ARBA00004123"/>
    </source>
</evidence>
<dbReference type="GO" id="GO:0006360">
    <property type="term" value="P:transcription by RNA polymerase I"/>
    <property type="evidence" value="ECO:0007669"/>
    <property type="project" value="TreeGrafter"/>
</dbReference>